<dbReference type="PANTHER" id="PTHR30012">
    <property type="entry name" value="GENERAL SECRETION PATHWAY PROTEIN"/>
    <property type="match status" value="1"/>
</dbReference>
<evidence type="ECO:0000256" key="11">
    <source>
        <dbReference type="RuleBase" id="RU003923"/>
    </source>
</evidence>
<comment type="subcellular location">
    <subcellularLocation>
        <location evidence="2 11">Cell inner membrane</location>
        <topology evidence="2 11">Multi-pass membrane protein</topology>
    </subcellularLocation>
</comment>
<keyword evidence="9 12" id="KW-0472">Membrane</keyword>
<dbReference type="Pfam" id="PF00482">
    <property type="entry name" value="T2SSF"/>
    <property type="match status" value="2"/>
</dbReference>
<evidence type="ECO:0000313" key="14">
    <source>
        <dbReference type="EMBL" id="MBA4724029.1"/>
    </source>
</evidence>
<evidence type="ECO:0000256" key="10">
    <source>
        <dbReference type="ARBA" id="ARBA00030750"/>
    </source>
</evidence>
<evidence type="ECO:0000256" key="3">
    <source>
        <dbReference type="ARBA" id="ARBA00005745"/>
    </source>
</evidence>
<comment type="caution">
    <text evidence="14">The sequence shown here is derived from an EMBL/GenBank/DDBJ whole genome shotgun (WGS) entry which is preliminary data.</text>
</comment>
<dbReference type="PRINTS" id="PR00812">
    <property type="entry name" value="BCTERIALGSPF"/>
</dbReference>
<evidence type="ECO:0000256" key="6">
    <source>
        <dbReference type="ARBA" id="ARBA00022519"/>
    </source>
</evidence>
<feature type="domain" description="Type II secretion system protein GspF" evidence="13">
    <location>
        <begin position="266"/>
        <end position="388"/>
    </location>
</feature>
<dbReference type="InterPro" id="IPR018076">
    <property type="entry name" value="T2SS_GspF_dom"/>
</dbReference>
<dbReference type="InterPro" id="IPR042094">
    <property type="entry name" value="T2SS_GspF_sf"/>
</dbReference>
<feature type="transmembrane region" description="Helical" evidence="12">
    <location>
        <begin position="205"/>
        <end position="231"/>
    </location>
</feature>
<proteinExistence type="inferred from homology"/>
<name>A0A838YVG8_9GAMM</name>
<dbReference type="Gene3D" id="1.20.81.30">
    <property type="entry name" value="Type II secretion system (T2SS), domain F"/>
    <property type="match status" value="2"/>
</dbReference>
<dbReference type="PROSITE" id="PS00874">
    <property type="entry name" value="T2SP_F"/>
    <property type="match status" value="1"/>
</dbReference>
<dbReference type="InterPro" id="IPR003004">
    <property type="entry name" value="GspF/PilC"/>
</dbReference>
<comment type="similarity">
    <text evidence="3 11">Belongs to the GSP F family.</text>
</comment>
<evidence type="ECO:0000256" key="9">
    <source>
        <dbReference type="ARBA" id="ARBA00023136"/>
    </source>
</evidence>
<comment type="function">
    <text evidence="1">Component of the type II secretion system inner membrane complex required for the energy-dependent secretion of extracellular factors such as proteases and toxins from the periplasm.</text>
</comment>
<accession>A0A838YVG8</accession>
<reference evidence="14 15" key="1">
    <citation type="submission" date="2020-06" db="EMBL/GenBank/DDBJ databases">
        <title>Dysbiosis in marine aquaculture revealed through microbiome analysis: reverse ecology for environmental sustainability.</title>
        <authorList>
            <person name="Haro-Moreno J.M."/>
            <person name="Coutinho F.H."/>
            <person name="Zaragoza-Solas A."/>
            <person name="Picazo A."/>
            <person name="Almagro-Moreno S."/>
            <person name="Lopez-Perez M."/>
        </authorList>
    </citation>
    <scope>NUCLEOTIDE SEQUENCE [LARGE SCALE GENOMIC DNA]</scope>
    <source>
        <strain evidence="14">MCMED-G42</strain>
    </source>
</reference>
<feature type="domain" description="Type II secretion system protein GspF" evidence="13">
    <location>
        <begin position="64"/>
        <end position="186"/>
    </location>
</feature>
<feature type="transmembrane region" description="Helical" evidence="12">
    <location>
        <begin position="162"/>
        <end position="185"/>
    </location>
</feature>
<gene>
    <name evidence="14" type="ORF">H2021_02310</name>
</gene>
<evidence type="ECO:0000256" key="7">
    <source>
        <dbReference type="ARBA" id="ARBA00022692"/>
    </source>
</evidence>
<evidence type="ECO:0000256" key="2">
    <source>
        <dbReference type="ARBA" id="ARBA00004429"/>
    </source>
</evidence>
<keyword evidence="5" id="KW-1003">Cell membrane</keyword>
<evidence type="ECO:0000256" key="12">
    <source>
        <dbReference type="SAM" id="Phobius"/>
    </source>
</evidence>
<sequence length="398" mass="44441">MPAYSYIAFDIKGAKKRGHVSAQSEREARKLVKDLNLTPLEVRVTNTKIINKTKVKNKDIVIMTRQLSTLLDASTSIDDSLKITADQSSNKDLSNILYNIREDIIQGKRLGNSMKAYPRVFNKTYTSLVSAGDSSGNLDVIFDNLADYLEQSAEIKQKVISALTYPIILVGFSISVIIALLAFVLPQVVGQFIKSGTELPLLTKGLLFISNNILFICLIFIILSIVGFFLYKNYTNSKLNLLKAHKFILGIPLIGNFILLTETERFASTMTLLLNSGMNLDVALDESSEVFNNHYLKDQIRISREEVIEGKDFVGSLIRSKIFPDIFVQLISSGYKSGNLPKMFLKVSSFMKNEIESKRSIFLSLLEPIVIIVMGGFIMMIVLAILLPIMQMNTLSLG</sequence>
<keyword evidence="7 11" id="KW-0812">Transmembrane</keyword>
<evidence type="ECO:0000256" key="1">
    <source>
        <dbReference type="ARBA" id="ARBA00002684"/>
    </source>
</evidence>
<dbReference type="FunFam" id="1.20.81.30:FF:000001">
    <property type="entry name" value="Type II secretion system protein F"/>
    <property type="match status" value="1"/>
</dbReference>
<keyword evidence="8 12" id="KW-1133">Transmembrane helix</keyword>
<keyword evidence="6" id="KW-0997">Cell inner membrane</keyword>
<keyword evidence="4 11" id="KW-0813">Transport</keyword>
<evidence type="ECO:0000313" key="15">
    <source>
        <dbReference type="Proteomes" id="UP000585327"/>
    </source>
</evidence>
<dbReference type="GO" id="GO:0005886">
    <property type="term" value="C:plasma membrane"/>
    <property type="evidence" value="ECO:0007669"/>
    <property type="project" value="UniProtKB-SubCell"/>
</dbReference>
<protein>
    <recommendedName>
        <fullName evidence="10">General secretion pathway protein F</fullName>
    </recommendedName>
</protein>
<dbReference type="AlphaFoldDB" id="A0A838YVG8"/>
<evidence type="ECO:0000256" key="5">
    <source>
        <dbReference type="ARBA" id="ARBA00022475"/>
    </source>
</evidence>
<dbReference type="InterPro" id="IPR001992">
    <property type="entry name" value="T2SS_GspF/T4SS_PilC_CS"/>
</dbReference>
<dbReference type="EMBL" id="JACETM010000016">
    <property type="protein sequence ID" value="MBA4724029.1"/>
    <property type="molecule type" value="Genomic_DNA"/>
</dbReference>
<feature type="transmembrane region" description="Helical" evidence="12">
    <location>
        <begin position="361"/>
        <end position="390"/>
    </location>
</feature>
<organism evidence="14 15">
    <name type="scientific">SAR86 cluster bacterium</name>
    <dbReference type="NCBI Taxonomy" id="2030880"/>
    <lineage>
        <taxon>Bacteria</taxon>
        <taxon>Pseudomonadati</taxon>
        <taxon>Pseudomonadota</taxon>
        <taxon>Gammaproteobacteria</taxon>
        <taxon>SAR86 cluster</taxon>
    </lineage>
</organism>
<evidence type="ECO:0000256" key="8">
    <source>
        <dbReference type="ARBA" id="ARBA00022989"/>
    </source>
</evidence>
<dbReference type="GO" id="GO:0009306">
    <property type="term" value="P:protein secretion"/>
    <property type="evidence" value="ECO:0007669"/>
    <property type="project" value="InterPro"/>
</dbReference>
<dbReference type="PANTHER" id="PTHR30012:SF0">
    <property type="entry name" value="TYPE II SECRETION SYSTEM PROTEIN F-RELATED"/>
    <property type="match status" value="1"/>
</dbReference>
<dbReference type="Proteomes" id="UP000585327">
    <property type="component" value="Unassembled WGS sequence"/>
</dbReference>
<evidence type="ECO:0000256" key="4">
    <source>
        <dbReference type="ARBA" id="ARBA00022448"/>
    </source>
</evidence>
<evidence type="ECO:0000259" key="13">
    <source>
        <dbReference type="Pfam" id="PF00482"/>
    </source>
</evidence>